<name>A0AAV7VIN0_PLEWA</name>
<evidence type="ECO:0000313" key="2">
    <source>
        <dbReference type="EMBL" id="KAJ1200581.1"/>
    </source>
</evidence>
<accession>A0AAV7VIN0</accession>
<keyword evidence="1" id="KW-1133">Transmembrane helix</keyword>
<gene>
    <name evidence="2" type="ORF">NDU88_004404</name>
</gene>
<comment type="caution">
    <text evidence="2">The sequence shown here is derived from an EMBL/GenBank/DDBJ whole genome shotgun (WGS) entry which is preliminary data.</text>
</comment>
<proteinExistence type="predicted"/>
<reference evidence="2" key="1">
    <citation type="journal article" date="2022" name="bioRxiv">
        <title>Sequencing and chromosome-scale assembly of the giantPleurodeles waltlgenome.</title>
        <authorList>
            <person name="Brown T."/>
            <person name="Elewa A."/>
            <person name="Iarovenko S."/>
            <person name="Subramanian E."/>
            <person name="Araus A.J."/>
            <person name="Petzold A."/>
            <person name="Susuki M."/>
            <person name="Suzuki K.-i.T."/>
            <person name="Hayashi T."/>
            <person name="Toyoda A."/>
            <person name="Oliveira C."/>
            <person name="Osipova E."/>
            <person name="Leigh N.D."/>
            <person name="Simon A."/>
            <person name="Yun M.H."/>
        </authorList>
    </citation>
    <scope>NUCLEOTIDE SEQUENCE</scope>
    <source>
        <strain evidence="2">20211129_DDA</strain>
        <tissue evidence="2">Liver</tissue>
    </source>
</reference>
<keyword evidence="3" id="KW-1185">Reference proteome</keyword>
<evidence type="ECO:0000313" key="3">
    <source>
        <dbReference type="Proteomes" id="UP001066276"/>
    </source>
</evidence>
<dbReference type="Proteomes" id="UP001066276">
    <property type="component" value="Chromosome 2_1"/>
</dbReference>
<evidence type="ECO:0000256" key="1">
    <source>
        <dbReference type="SAM" id="Phobius"/>
    </source>
</evidence>
<sequence>MGPPASWALPLRCIRLMEQSPLPARRVAGVGSGFSVVLAFLLFYVGRLPLHCSTPGRQQLREKQRTF</sequence>
<keyword evidence="1" id="KW-0812">Transmembrane</keyword>
<dbReference type="EMBL" id="JANPWB010000003">
    <property type="protein sequence ID" value="KAJ1200581.1"/>
    <property type="molecule type" value="Genomic_DNA"/>
</dbReference>
<keyword evidence="1" id="KW-0472">Membrane</keyword>
<dbReference type="AlphaFoldDB" id="A0AAV7VIN0"/>
<organism evidence="2 3">
    <name type="scientific">Pleurodeles waltl</name>
    <name type="common">Iberian ribbed newt</name>
    <dbReference type="NCBI Taxonomy" id="8319"/>
    <lineage>
        <taxon>Eukaryota</taxon>
        <taxon>Metazoa</taxon>
        <taxon>Chordata</taxon>
        <taxon>Craniata</taxon>
        <taxon>Vertebrata</taxon>
        <taxon>Euteleostomi</taxon>
        <taxon>Amphibia</taxon>
        <taxon>Batrachia</taxon>
        <taxon>Caudata</taxon>
        <taxon>Salamandroidea</taxon>
        <taxon>Salamandridae</taxon>
        <taxon>Pleurodelinae</taxon>
        <taxon>Pleurodeles</taxon>
    </lineage>
</organism>
<feature type="transmembrane region" description="Helical" evidence="1">
    <location>
        <begin position="27"/>
        <end position="45"/>
    </location>
</feature>
<protein>
    <submittedName>
        <fullName evidence="2">Uncharacterized protein</fullName>
    </submittedName>
</protein>